<dbReference type="EMBL" id="JAHWGI010000949">
    <property type="protein sequence ID" value="KAK3918510.1"/>
    <property type="molecule type" value="Genomic_DNA"/>
</dbReference>
<proteinExistence type="predicted"/>
<organism evidence="1 2">
    <name type="scientific">Frankliniella fusca</name>
    <dbReference type="NCBI Taxonomy" id="407009"/>
    <lineage>
        <taxon>Eukaryota</taxon>
        <taxon>Metazoa</taxon>
        <taxon>Ecdysozoa</taxon>
        <taxon>Arthropoda</taxon>
        <taxon>Hexapoda</taxon>
        <taxon>Insecta</taxon>
        <taxon>Pterygota</taxon>
        <taxon>Neoptera</taxon>
        <taxon>Paraneoptera</taxon>
        <taxon>Thysanoptera</taxon>
        <taxon>Terebrantia</taxon>
        <taxon>Thripoidea</taxon>
        <taxon>Thripidae</taxon>
        <taxon>Frankliniella</taxon>
    </lineage>
</organism>
<name>A0AAE1HDF7_9NEOP</name>
<keyword evidence="2" id="KW-1185">Reference proteome</keyword>
<evidence type="ECO:0000313" key="2">
    <source>
        <dbReference type="Proteomes" id="UP001219518"/>
    </source>
</evidence>
<reference evidence="1" key="2">
    <citation type="journal article" date="2023" name="BMC Genomics">
        <title>Pest status, molecular evolution, and epigenetic factors derived from the genome assembly of Frankliniella fusca, a thysanopteran phytovirus vector.</title>
        <authorList>
            <person name="Catto M.A."/>
            <person name="Labadie P.E."/>
            <person name="Jacobson A.L."/>
            <person name="Kennedy G.G."/>
            <person name="Srinivasan R."/>
            <person name="Hunt B.G."/>
        </authorList>
    </citation>
    <scope>NUCLEOTIDE SEQUENCE</scope>
    <source>
        <strain evidence="1">PL_HMW_Pooled</strain>
    </source>
</reference>
<protein>
    <submittedName>
        <fullName evidence="1">SLAM family member 7</fullName>
    </submittedName>
</protein>
<evidence type="ECO:0000313" key="1">
    <source>
        <dbReference type="EMBL" id="KAK3918510.1"/>
    </source>
</evidence>
<reference evidence="1" key="1">
    <citation type="submission" date="2021-07" db="EMBL/GenBank/DDBJ databases">
        <authorList>
            <person name="Catto M.A."/>
            <person name="Jacobson A."/>
            <person name="Kennedy G."/>
            <person name="Labadie P."/>
            <person name="Hunt B.G."/>
            <person name="Srinivasan R."/>
        </authorList>
    </citation>
    <scope>NUCLEOTIDE SEQUENCE</scope>
    <source>
        <strain evidence="1">PL_HMW_Pooled</strain>
        <tissue evidence="1">Head</tissue>
    </source>
</reference>
<comment type="caution">
    <text evidence="1">The sequence shown here is derived from an EMBL/GenBank/DDBJ whole genome shotgun (WGS) entry which is preliminary data.</text>
</comment>
<gene>
    <name evidence="1" type="ORF">KUF71_007763</name>
</gene>
<sequence length="70" mass="8085">MESKVLLWVSVKAFDETDDGFLILKTHVDRNKVKNFTPGSICTLDLTATEEKARERATAYWRAVEHMDQK</sequence>
<accession>A0AAE1HDF7</accession>
<dbReference type="AlphaFoldDB" id="A0AAE1HDF7"/>
<dbReference type="Proteomes" id="UP001219518">
    <property type="component" value="Unassembled WGS sequence"/>
</dbReference>